<feature type="chain" id="PRO_5015990868" description="Lipoprotein" evidence="1">
    <location>
        <begin position="27"/>
        <end position="229"/>
    </location>
</feature>
<dbReference type="EMBL" id="UAVW01000016">
    <property type="protein sequence ID" value="SQB14913.1"/>
    <property type="molecule type" value="Genomic_DNA"/>
</dbReference>
<dbReference type="AlphaFoldDB" id="A0A2X2UPL3"/>
<reference evidence="2 3" key="1">
    <citation type="submission" date="2018-06" db="EMBL/GenBank/DDBJ databases">
        <authorList>
            <consortium name="Pathogen Informatics"/>
            <person name="Doyle S."/>
        </authorList>
    </citation>
    <scope>NUCLEOTIDE SEQUENCE [LARGE SCALE GENOMIC DNA]</scope>
    <source>
        <strain evidence="2 3">NCTC11224</strain>
    </source>
</reference>
<dbReference type="RefSeq" id="WP_112482735.1">
    <property type="nucleotide sequence ID" value="NZ_JAIWZC010000001.1"/>
</dbReference>
<evidence type="ECO:0000313" key="2">
    <source>
        <dbReference type="EMBL" id="SQB14913.1"/>
    </source>
</evidence>
<proteinExistence type="predicted"/>
<organism evidence="2 3">
    <name type="scientific">Enterocloster clostridioformis</name>
    <dbReference type="NCBI Taxonomy" id="1531"/>
    <lineage>
        <taxon>Bacteria</taxon>
        <taxon>Bacillati</taxon>
        <taxon>Bacillota</taxon>
        <taxon>Clostridia</taxon>
        <taxon>Lachnospirales</taxon>
        <taxon>Lachnospiraceae</taxon>
        <taxon>Enterocloster</taxon>
    </lineage>
</organism>
<protein>
    <recommendedName>
        <fullName evidence="4">Lipoprotein</fullName>
    </recommendedName>
</protein>
<sequence>MKKRFLILLLSSVLLLNGCGGGSSSASQKSADLSTQYEYYQKSAENIQKYMEVTSDQADEIFLVLTGCGVSDLINIIYKNKDGSFSTWSKGVEYTVSLENGVVSFVYIGKDQLYPENVPHNDLMDYELIVKDVMNGSGDTVIGQCAYISITAKQLEDMTSAHLREFAESRVNGANYNWVSIMATDGTGICFPGSDISSAIYGNLGKDGSLVDTIGTWVRDNDGNYNYSE</sequence>
<gene>
    <name evidence="2" type="ORF">NCTC11224_03967</name>
</gene>
<evidence type="ECO:0000256" key="1">
    <source>
        <dbReference type="SAM" id="SignalP"/>
    </source>
</evidence>
<evidence type="ECO:0000313" key="3">
    <source>
        <dbReference type="Proteomes" id="UP000251853"/>
    </source>
</evidence>
<dbReference type="Proteomes" id="UP000251853">
    <property type="component" value="Unassembled WGS sequence"/>
</dbReference>
<evidence type="ECO:0008006" key="4">
    <source>
        <dbReference type="Google" id="ProtNLM"/>
    </source>
</evidence>
<keyword evidence="3" id="KW-1185">Reference proteome</keyword>
<keyword evidence="1" id="KW-0732">Signal</keyword>
<name>A0A2X2UPL3_9FIRM</name>
<feature type="signal peptide" evidence="1">
    <location>
        <begin position="1"/>
        <end position="26"/>
    </location>
</feature>
<accession>A0A2X2UPL3</accession>